<dbReference type="GO" id="GO:0009253">
    <property type="term" value="P:peptidoglycan catabolic process"/>
    <property type="evidence" value="ECO:0007669"/>
    <property type="project" value="InterPro"/>
</dbReference>
<dbReference type="Proteomes" id="UP000198893">
    <property type="component" value="Unassembled WGS sequence"/>
</dbReference>
<dbReference type="InterPro" id="IPR006619">
    <property type="entry name" value="PGRP_domain_met/bac"/>
</dbReference>
<sequence length="202" mass="22083">MCPMLTSRRAIDALAVALCLSLFGGPSASFELISRDDWGANAATLPLKQHTPVRITIHHTAVGQNHARDITRKLRALQSFSQSDELLANGHRKEAWADIPYHFYIDAEGAIAEGRQVHFVGDTNTDYDPTGHIGVVLEGNFDHEQPGEEQKKSLGQLLIFLTSEHGIPADNIGYHKGFAATACPGENLIAALPRILERVRGQ</sequence>
<feature type="domain" description="Peptidoglycan recognition protein family" evidence="2">
    <location>
        <begin position="30"/>
        <end position="180"/>
    </location>
</feature>
<evidence type="ECO:0000256" key="1">
    <source>
        <dbReference type="ARBA" id="ARBA00007553"/>
    </source>
</evidence>
<dbReference type="Pfam" id="PF01510">
    <property type="entry name" value="Amidase_2"/>
    <property type="match status" value="1"/>
</dbReference>
<dbReference type="Gene3D" id="3.40.80.10">
    <property type="entry name" value="Peptidoglycan recognition protein-like"/>
    <property type="match status" value="1"/>
</dbReference>
<evidence type="ECO:0000313" key="3">
    <source>
        <dbReference type="EMBL" id="SEP00481.1"/>
    </source>
</evidence>
<dbReference type="SUPFAM" id="SSF55846">
    <property type="entry name" value="N-acetylmuramoyl-L-alanine amidase-like"/>
    <property type="match status" value="1"/>
</dbReference>
<name>A0A1H8UBB0_9RHOB</name>
<proteinExistence type="inferred from homology"/>
<organism evidence="3 4">
    <name type="scientific">Salinihabitans flavidus</name>
    <dbReference type="NCBI Taxonomy" id="569882"/>
    <lineage>
        <taxon>Bacteria</taxon>
        <taxon>Pseudomonadati</taxon>
        <taxon>Pseudomonadota</taxon>
        <taxon>Alphaproteobacteria</taxon>
        <taxon>Rhodobacterales</taxon>
        <taxon>Roseobacteraceae</taxon>
        <taxon>Salinihabitans</taxon>
    </lineage>
</organism>
<dbReference type="InterPro" id="IPR015510">
    <property type="entry name" value="PGRP"/>
</dbReference>
<accession>A0A1H8UBB0</accession>
<keyword evidence="4" id="KW-1185">Reference proteome</keyword>
<dbReference type="CDD" id="cd06583">
    <property type="entry name" value="PGRP"/>
    <property type="match status" value="1"/>
</dbReference>
<dbReference type="AlphaFoldDB" id="A0A1H8UBB0"/>
<dbReference type="STRING" id="569882.SAMN04490248_11928"/>
<dbReference type="GO" id="GO:0008270">
    <property type="term" value="F:zinc ion binding"/>
    <property type="evidence" value="ECO:0007669"/>
    <property type="project" value="InterPro"/>
</dbReference>
<dbReference type="PANTHER" id="PTHR11022:SF41">
    <property type="entry name" value="PEPTIDOGLYCAN-RECOGNITION PROTEIN LC-RELATED"/>
    <property type="match status" value="1"/>
</dbReference>
<dbReference type="EMBL" id="FODS01000019">
    <property type="protein sequence ID" value="SEP00481.1"/>
    <property type="molecule type" value="Genomic_DNA"/>
</dbReference>
<dbReference type="SMART" id="SM00701">
    <property type="entry name" value="PGRP"/>
    <property type="match status" value="1"/>
</dbReference>
<evidence type="ECO:0000313" key="4">
    <source>
        <dbReference type="Proteomes" id="UP000198893"/>
    </source>
</evidence>
<gene>
    <name evidence="3" type="ORF">SAMN04490248_11928</name>
</gene>
<protein>
    <submittedName>
        <fullName evidence="3">N-acetylmuramoyl-L-alanine amidase</fullName>
    </submittedName>
</protein>
<comment type="similarity">
    <text evidence="1">Belongs to the N-acetylmuramoyl-L-alanine amidase 2 family.</text>
</comment>
<evidence type="ECO:0000259" key="2">
    <source>
        <dbReference type="SMART" id="SM00701"/>
    </source>
</evidence>
<dbReference type="GO" id="GO:0008745">
    <property type="term" value="F:N-acetylmuramoyl-L-alanine amidase activity"/>
    <property type="evidence" value="ECO:0007669"/>
    <property type="project" value="InterPro"/>
</dbReference>
<dbReference type="PANTHER" id="PTHR11022">
    <property type="entry name" value="PEPTIDOGLYCAN RECOGNITION PROTEIN"/>
    <property type="match status" value="1"/>
</dbReference>
<dbReference type="InterPro" id="IPR002502">
    <property type="entry name" value="Amidase_domain"/>
</dbReference>
<dbReference type="InterPro" id="IPR036505">
    <property type="entry name" value="Amidase/PGRP_sf"/>
</dbReference>
<reference evidence="3 4" key="1">
    <citation type="submission" date="2016-10" db="EMBL/GenBank/DDBJ databases">
        <authorList>
            <person name="de Groot N.N."/>
        </authorList>
    </citation>
    <scope>NUCLEOTIDE SEQUENCE [LARGE SCALE GENOMIC DNA]</scope>
    <source>
        <strain evidence="3 4">DSM 27842</strain>
    </source>
</reference>